<evidence type="ECO:0000313" key="7">
    <source>
        <dbReference type="Proteomes" id="UP000183816"/>
    </source>
</evidence>
<evidence type="ECO:0000256" key="2">
    <source>
        <dbReference type="ARBA" id="ARBA00022679"/>
    </source>
</evidence>
<dbReference type="OrthoDB" id="9776077at2"/>
<dbReference type="InterPro" id="IPR031358">
    <property type="entry name" value="Stealth_CR1"/>
</dbReference>
<dbReference type="EMBL" id="FNJK01000002">
    <property type="protein sequence ID" value="SDO79683.1"/>
    <property type="molecule type" value="Genomic_DNA"/>
</dbReference>
<dbReference type="Pfam" id="PF11380">
    <property type="entry name" value="Stealth_CR2"/>
    <property type="match status" value="1"/>
</dbReference>
<dbReference type="PANTHER" id="PTHR24045:SF0">
    <property type="entry name" value="N-ACETYLGLUCOSAMINE-1-PHOSPHOTRANSFERASE SUBUNITS ALPHA_BETA"/>
    <property type="match status" value="1"/>
</dbReference>
<protein>
    <submittedName>
        <fullName evidence="6">Stealth protein CR4, conserved region 4</fullName>
    </submittedName>
</protein>
<dbReference type="PANTHER" id="PTHR24045">
    <property type="match status" value="1"/>
</dbReference>
<gene>
    <name evidence="6" type="ORF">SAMN05216347_102341</name>
</gene>
<keyword evidence="2" id="KW-0808">Transferase</keyword>
<accession>A0A1H0MGX2</accession>
<dbReference type="GO" id="GO:0000271">
    <property type="term" value="P:polysaccharide biosynthetic process"/>
    <property type="evidence" value="ECO:0007669"/>
    <property type="project" value="UniProtKB-KW"/>
</dbReference>
<proteinExistence type="inferred from homology"/>
<dbReference type="Pfam" id="PF17101">
    <property type="entry name" value="Stealth_CR1"/>
    <property type="match status" value="1"/>
</dbReference>
<evidence type="ECO:0000256" key="1">
    <source>
        <dbReference type="ARBA" id="ARBA00007583"/>
    </source>
</evidence>
<reference evidence="6 7" key="1">
    <citation type="submission" date="2016-10" db="EMBL/GenBank/DDBJ databases">
        <authorList>
            <person name="de Groot N.N."/>
        </authorList>
    </citation>
    <scope>NUCLEOTIDE SEQUENCE [LARGE SCALE GENOMIC DNA]</scope>
    <source>
        <strain evidence="6 7">Sb04</strain>
    </source>
</reference>
<evidence type="ECO:0000256" key="3">
    <source>
        <dbReference type="ARBA" id="ARBA00023169"/>
    </source>
</evidence>
<organism evidence="6 7">
    <name type="scientific">Streptococcus equinus</name>
    <name type="common">Streptococcus bovis</name>
    <dbReference type="NCBI Taxonomy" id="1335"/>
    <lineage>
        <taxon>Bacteria</taxon>
        <taxon>Bacillati</taxon>
        <taxon>Bacillota</taxon>
        <taxon>Bacilli</taxon>
        <taxon>Lactobacillales</taxon>
        <taxon>Streptococcaceae</taxon>
        <taxon>Streptococcus</taxon>
    </lineage>
</organism>
<dbReference type="GO" id="GO:0016772">
    <property type="term" value="F:transferase activity, transferring phosphorus-containing groups"/>
    <property type="evidence" value="ECO:0007669"/>
    <property type="project" value="InterPro"/>
</dbReference>
<feature type="domain" description="Stealth protein CR1 conserved region 1" evidence="5">
    <location>
        <begin position="5"/>
        <end position="28"/>
    </location>
</feature>
<evidence type="ECO:0000259" key="4">
    <source>
        <dbReference type="Pfam" id="PF11380"/>
    </source>
</evidence>
<keyword evidence="3" id="KW-0270">Exopolysaccharide synthesis</keyword>
<dbReference type="InterPro" id="IPR047141">
    <property type="entry name" value="Stealth"/>
</dbReference>
<dbReference type="InterPro" id="IPR021520">
    <property type="entry name" value="Stealth_CR2"/>
</dbReference>
<dbReference type="RefSeq" id="WP_074482101.1">
    <property type="nucleotide sequence ID" value="NZ_FNJK01000002.1"/>
</dbReference>
<name>A0A1H0MGX2_STREI</name>
<feature type="domain" description="Stealth protein CR2 conserved region 2" evidence="4">
    <location>
        <begin position="41"/>
        <end position="141"/>
    </location>
</feature>
<comment type="similarity">
    <text evidence="1">Belongs to the stealth family.</text>
</comment>
<dbReference type="Proteomes" id="UP000183816">
    <property type="component" value="Unassembled WGS sequence"/>
</dbReference>
<dbReference type="AlphaFoldDB" id="A0A1H0MGX2"/>
<evidence type="ECO:0000313" key="6">
    <source>
        <dbReference type="EMBL" id="SDO79683.1"/>
    </source>
</evidence>
<sequence>MDTNVDIVLLWVDGNDPAWQEEKNHYLPEEKKYKAATSDARFRDWENLQYFFRGVEKNMPWVNKIHFVTWGHLPKWLNTEHPKLHIVKHTDFIPKEYLPTFNSHTIELNMHRIPGLAEHFIEFNDDMFIISKTTKEDYFEKGLPKDIAALTPYIVRPDGIAPIVMNNLEIINKYFSVKDIRKNKKWFSPKYGKYLLRTLLFSRGAAINGIYEPHNSLSLMKSTFEELWEKEGEVLDATCRSKFREKHNVNPWLLRDWQLMTGRFIPKKPGSTSYNTLPRDLDKIIEVLEHPKKVKCICINDSVRITDFDQMKVKVNQVFEKLFPEKSNFEK</sequence>
<evidence type="ECO:0000259" key="5">
    <source>
        <dbReference type="Pfam" id="PF17101"/>
    </source>
</evidence>